<feature type="domain" description="ABC transmembrane type-1" evidence="11">
    <location>
        <begin position="96"/>
        <end position="389"/>
    </location>
</feature>
<accession>A0A2S5KMZ2</accession>
<evidence type="ECO:0000256" key="2">
    <source>
        <dbReference type="ARBA" id="ARBA00010072"/>
    </source>
</evidence>
<dbReference type="CDD" id="cd06261">
    <property type="entry name" value="TM_PBP2"/>
    <property type="match status" value="1"/>
</dbReference>
<evidence type="ECO:0000256" key="10">
    <source>
        <dbReference type="SAM" id="MobiDB-lite"/>
    </source>
</evidence>
<evidence type="ECO:0000256" key="9">
    <source>
        <dbReference type="RuleBase" id="RU363032"/>
    </source>
</evidence>
<feature type="transmembrane region" description="Helical" evidence="9">
    <location>
        <begin position="132"/>
        <end position="154"/>
    </location>
</feature>
<protein>
    <submittedName>
        <fullName evidence="12">Amino acid ABC transporter permease</fullName>
    </submittedName>
</protein>
<evidence type="ECO:0000313" key="13">
    <source>
        <dbReference type="Proteomes" id="UP000238196"/>
    </source>
</evidence>
<dbReference type="Gene3D" id="1.10.3720.10">
    <property type="entry name" value="MetI-like"/>
    <property type="match status" value="2"/>
</dbReference>
<dbReference type="GO" id="GO:0006865">
    <property type="term" value="P:amino acid transport"/>
    <property type="evidence" value="ECO:0007669"/>
    <property type="project" value="UniProtKB-KW"/>
</dbReference>
<dbReference type="OrthoDB" id="5292628at2"/>
<dbReference type="InterPro" id="IPR035906">
    <property type="entry name" value="MetI-like_sf"/>
</dbReference>
<dbReference type="InterPro" id="IPR010065">
    <property type="entry name" value="AA_ABC_transptr_permease_3TM"/>
</dbReference>
<comment type="subcellular location">
    <subcellularLocation>
        <location evidence="1">Cell inner membrane</location>
        <topology evidence="1">Multi-pass membrane protein</topology>
    </subcellularLocation>
    <subcellularLocation>
        <location evidence="9">Cell membrane</location>
        <topology evidence="9">Multi-pass membrane protein</topology>
    </subcellularLocation>
</comment>
<comment type="caution">
    <text evidence="12">The sequence shown here is derived from an EMBL/GenBank/DDBJ whole genome shotgun (WGS) entry which is preliminary data.</text>
</comment>
<proteinExistence type="inferred from homology"/>
<sequence>MSSEAKKPQAHSTMPNNKPRFWNDPEKRALFFQALLILAVGGAIWIIVDNTLANLEQRGITTGFDFLSKPAGFGILQSLIEYNEQESYGRTFIVGLLNTLLVSGIGIALATMLGFVIGVARLSHNWLISRLALVYIEIFRNIPLLLQIFFWYFAVLRALPTAKQSLSIGDSVFLNIRGLYIPSPVFEAGSSIILIALIAGVIASFFVSRWAHKRQDDTGQIFPTTWVNLGLIVGLPVIAFFISGAPVSLEYPELKGFNFRGGITVIPEFLALLVALSIYTAAFIAEIVRSGIQSVHHGQTEAAHALGLPHGRTLKLVIIPQAMRVIIPPLTSQYLNLTKNSSLATAIGYPDLVSVFAGTTLNQTGQAVEIIFITMAVYLLISLLISVFMNWYNKRMSLVER</sequence>
<dbReference type="Proteomes" id="UP000238196">
    <property type="component" value="Unassembled WGS sequence"/>
</dbReference>
<keyword evidence="4" id="KW-1003">Cell membrane</keyword>
<evidence type="ECO:0000256" key="4">
    <source>
        <dbReference type="ARBA" id="ARBA00022475"/>
    </source>
</evidence>
<keyword evidence="5 9" id="KW-0812">Transmembrane</keyword>
<keyword evidence="7 9" id="KW-1133">Transmembrane helix</keyword>
<evidence type="ECO:0000256" key="6">
    <source>
        <dbReference type="ARBA" id="ARBA00022970"/>
    </source>
</evidence>
<feature type="transmembrane region" description="Helical" evidence="9">
    <location>
        <begin position="29"/>
        <end position="48"/>
    </location>
</feature>
<keyword evidence="8 9" id="KW-0472">Membrane</keyword>
<dbReference type="InterPro" id="IPR043429">
    <property type="entry name" value="ArtM/GltK/GlnP/TcyL/YhdX-like"/>
</dbReference>
<comment type="similarity">
    <text evidence="2">Belongs to the binding-protein-dependent transport system permease family. HisMQ subfamily.</text>
</comment>
<keyword evidence="3 9" id="KW-0813">Transport</keyword>
<dbReference type="InterPro" id="IPR000515">
    <property type="entry name" value="MetI-like"/>
</dbReference>
<gene>
    <name evidence="12" type="ORF">C4K68_16945</name>
</gene>
<feature type="region of interest" description="Disordered" evidence="10">
    <location>
        <begin position="1"/>
        <end position="20"/>
    </location>
</feature>
<dbReference type="EMBL" id="PRLP01000057">
    <property type="protein sequence ID" value="PPC76082.1"/>
    <property type="molecule type" value="Genomic_DNA"/>
</dbReference>
<feature type="transmembrane region" description="Helical" evidence="9">
    <location>
        <begin position="229"/>
        <end position="249"/>
    </location>
</feature>
<evidence type="ECO:0000256" key="5">
    <source>
        <dbReference type="ARBA" id="ARBA00022692"/>
    </source>
</evidence>
<evidence type="ECO:0000256" key="7">
    <source>
        <dbReference type="ARBA" id="ARBA00022989"/>
    </source>
</evidence>
<dbReference type="Pfam" id="PF00528">
    <property type="entry name" value="BPD_transp_1"/>
    <property type="match status" value="1"/>
</dbReference>
<evidence type="ECO:0000256" key="8">
    <source>
        <dbReference type="ARBA" id="ARBA00023136"/>
    </source>
</evidence>
<feature type="transmembrane region" description="Helical" evidence="9">
    <location>
        <begin position="370"/>
        <end position="392"/>
    </location>
</feature>
<feature type="transmembrane region" description="Helical" evidence="9">
    <location>
        <begin position="188"/>
        <end position="208"/>
    </location>
</feature>
<dbReference type="SUPFAM" id="SSF161098">
    <property type="entry name" value="MetI-like"/>
    <property type="match status" value="2"/>
</dbReference>
<dbReference type="AlphaFoldDB" id="A0A2S5KMZ2"/>
<keyword evidence="6" id="KW-0029">Amino-acid transport</keyword>
<dbReference type="PROSITE" id="PS50928">
    <property type="entry name" value="ABC_TM1"/>
    <property type="match status" value="1"/>
</dbReference>
<evidence type="ECO:0000259" key="11">
    <source>
        <dbReference type="PROSITE" id="PS50928"/>
    </source>
</evidence>
<dbReference type="PANTHER" id="PTHR30614:SF37">
    <property type="entry name" value="AMINO-ACID ABC TRANSPORTER PERMEASE PROTEIN YHDX-RELATED"/>
    <property type="match status" value="1"/>
</dbReference>
<organism evidence="12 13">
    <name type="scientific">Proteobacteria bacterium 228</name>
    <dbReference type="NCBI Taxonomy" id="2083153"/>
    <lineage>
        <taxon>Bacteria</taxon>
        <taxon>Pseudomonadati</taxon>
        <taxon>Pseudomonadota</taxon>
    </lineage>
</organism>
<reference evidence="12 13" key="1">
    <citation type="submission" date="2018-02" db="EMBL/GenBank/DDBJ databases">
        <title>novel marine gammaproteobacteria from coastal saline agro ecosystem.</title>
        <authorList>
            <person name="Krishnan R."/>
            <person name="Ramesh Kumar N."/>
        </authorList>
    </citation>
    <scope>NUCLEOTIDE SEQUENCE [LARGE SCALE GENOMIC DNA]</scope>
    <source>
        <strain evidence="12 13">228</strain>
    </source>
</reference>
<dbReference type="GO" id="GO:0022857">
    <property type="term" value="F:transmembrane transporter activity"/>
    <property type="evidence" value="ECO:0007669"/>
    <property type="project" value="InterPro"/>
</dbReference>
<dbReference type="PANTHER" id="PTHR30614">
    <property type="entry name" value="MEMBRANE COMPONENT OF AMINO ACID ABC TRANSPORTER"/>
    <property type="match status" value="1"/>
</dbReference>
<dbReference type="NCBIfam" id="TIGR01726">
    <property type="entry name" value="HEQRo_perm_3TM"/>
    <property type="match status" value="1"/>
</dbReference>
<evidence type="ECO:0000256" key="3">
    <source>
        <dbReference type="ARBA" id="ARBA00022448"/>
    </source>
</evidence>
<feature type="transmembrane region" description="Helical" evidence="9">
    <location>
        <begin position="269"/>
        <end position="288"/>
    </location>
</feature>
<evidence type="ECO:0000256" key="1">
    <source>
        <dbReference type="ARBA" id="ARBA00004429"/>
    </source>
</evidence>
<evidence type="ECO:0000313" key="12">
    <source>
        <dbReference type="EMBL" id="PPC76082.1"/>
    </source>
</evidence>
<name>A0A2S5KMZ2_9PROT</name>
<dbReference type="GO" id="GO:0043190">
    <property type="term" value="C:ATP-binding cassette (ABC) transporter complex"/>
    <property type="evidence" value="ECO:0007669"/>
    <property type="project" value="InterPro"/>
</dbReference>
<feature type="transmembrane region" description="Helical" evidence="9">
    <location>
        <begin position="92"/>
        <end position="120"/>
    </location>
</feature>